<keyword evidence="2" id="KW-1185">Reference proteome</keyword>
<dbReference type="Proteomes" id="UP001054252">
    <property type="component" value="Unassembled WGS sequence"/>
</dbReference>
<gene>
    <name evidence="1" type="ORF">SLEP1_g4021</name>
</gene>
<proteinExistence type="predicted"/>
<protein>
    <submittedName>
        <fullName evidence="1">Uncharacterized protein</fullName>
    </submittedName>
</protein>
<accession>A0AAV5HW27</accession>
<name>A0AAV5HW27_9ROSI</name>
<comment type="caution">
    <text evidence="1">The sequence shown here is derived from an EMBL/GenBank/DDBJ whole genome shotgun (WGS) entry which is preliminary data.</text>
</comment>
<evidence type="ECO:0000313" key="1">
    <source>
        <dbReference type="EMBL" id="GKU89953.1"/>
    </source>
</evidence>
<evidence type="ECO:0000313" key="2">
    <source>
        <dbReference type="Proteomes" id="UP001054252"/>
    </source>
</evidence>
<reference evidence="1 2" key="1">
    <citation type="journal article" date="2021" name="Commun. Biol.">
        <title>The genome of Shorea leprosula (Dipterocarpaceae) highlights the ecological relevance of drought in aseasonal tropical rainforests.</title>
        <authorList>
            <person name="Ng K.K.S."/>
            <person name="Kobayashi M.J."/>
            <person name="Fawcett J.A."/>
            <person name="Hatakeyama M."/>
            <person name="Paape T."/>
            <person name="Ng C.H."/>
            <person name="Ang C.C."/>
            <person name="Tnah L.H."/>
            <person name="Lee C.T."/>
            <person name="Nishiyama T."/>
            <person name="Sese J."/>
            <person name="O'Brien M.J."/>
            <person name="Copetti D."/>
            <person name="Mohd Noor M.I."/>
            <person name="Ong R.C."/>
            <person name="Putra M."/>
            <person name="Sireger I.Z."/>
            <person name="Indrioko S."/>
            <person name="Kosugi Y."/>
            <person name="Izuno A."/>
            <person name="Isagi Y."/>
            <person name="Lee S.L."/>
            <person name="Shimizu K.K."/>
        </authorList>
    </citation>
    <scope>NUCLEOTIDE SEQUENCE [LARGE SCALE GENOMIC DNA]</scope>
    <source>
        <strain evidence="1">214</strain>
    </source>
</reference>
<sequence>MKKILSLNYNLLAHNKSNSGYTDPRCVLLFDLIQQ</sequence>
<organism evidence="1 2">
    <name type="scientific">Rubroshorea leprosula</name>
    <dbReference type="NCBI Taxonomy" id="152421"/>
    <lineage>
        <taxon>Eukaryota</taxon>
        <taxon>Viridiplantae</taxon>
        <taxon>Streptophyta</taxon>
        <taxon>Embryophyta</taxon>
        <taxon>Tracheophyta</taxon>
        <taxon>Spermatophyta</taxon>
        <taxon>Magnoliopsida</taxon>
        <taxon>eudicotyledons</taxon>
        <taxon>Gunneridae</taxon>
        <taxon>Pentapetalae</taxon>
        <taxon>rosids</taxon>
        <taxon>malvids</taxon>
        <taxon>Malvales</taxon>
        <taxon>Dipterocarpaceae</taxon>
        <taxon>Rubroshorea</taxon>
    </lineage>
</organism>
<dbReference type="AlphaFoldDB" id="A0AAV5HW27"/>
<dbReference type="EMBL" id="BPVZ01000004">
    <property type="protein sequence ID" value="GKU89953.1"/>
    <property type="molecule type" value="Genomic_DNA"/>
</dbReference>